<dbReference type="Proteomes" id="UP000003751">
    <property type="component" value="Unassembled WGS sequence"/>
</dbReference>
<keyword evidence="5" id="KW-1185">Reference proteome</keyword>
<evidence type="ECO:0000313" key="3">
    <source>
        <dbReference type="EMBL" id="SHL64987.1"/>
    </source>
</evidence>
<dbReference type="AlphaFoldDB" id="E7QW61"/>
<proteinExistence type="predicted"/>
<keyword evidence="1" id="KW-0472">Membrane</keyword>
<gene>
    <name evidence="3" type="ORF">SAMN05444342_4322</name>
    <name evidence="2" type="ORF">ZOD2009_15246</name>
</gene>
<evidence type="ECO:0000313" key="4">
    <source>
        <dbReference type="Proteomes" id="UP000003751"/>
    </source>
</evidence>
<sequence>MKHVPVPLRWLLAESLRIAAILLLAFLVGALIGEVIGAFGLELLYGIGDELVAVVQYTGIVTAILYAVVRGTAVD</sequence>
<reference evidence="5" key="3">
    <citation type="submission" date="2016-11" db="EMBL/GenBank/DDBJ databases">
        <authorList>
            <person name="Varghese N."/>
            <person name="Submissions S."/>
        </authorList>
    </citation>
    <scope>NUCLEOTIDE SEQUENCE [LARGE SCALE GENOMIC DNA]</scope>
    <source>
        <strain evidence="5">DX253</strain>
    </source>
</reference>
<dbReference type="Proteomes" id="UP000184203">
    <property type="component" value="Unassembled WGS sequence"/>
</dbReference>
<dbReference type="EMBL" id="FRAN01000010">
    <property type="protein sequence ID" value="SHL64987.1"/>
    <property type="molecule type" value="Genomic_DNA"/>
</dbReference>
<keyword evidence="1" id="KW-0812">Transmembrane</keyword>
<evidence type="ECO:0000313" key="2">
    <source>
        <dbReference type="EMBL" id="EFW91195.1"/>
    </source>
</evidence>
<organism evidence="2 4">
    <name type="scientific">Haladaptatus paucihalophilus DX253</name>
    <dbReference type="NCBI Taxonomy" id="797209"/>
    <lineage>
        <taxon>Archaea</taxon>
        <taxon>Methanobacteriati</taxon>
        <taxon>Methanobacteriota</taxon>
        <taxon>Stenosarchaea group</taxon>
        <taxon>Halobacteria</taxon>
        <taxon>Halobacteriales</taxon>
        <taxon>Haladaptataceae</taxon>
        <taxon>Haladaptatus</taxon>
    </lineage>
</organism>
<accession>E7QW61</accession>
<dbReference type="PATRIC" id="fig|797209.4.peg.3008"/>
<name>E7QW61_HALPU</name>
<protein>
    <submittedName>
        <fullName evidence="2">Uncharacterized protein</fullName>
    </submittedName>
</protein>
<dbReference type="RefSeq" id="WP_007981186.1">
    <property type="nucleotide sequence ID" value="NZ_AEMG01000016.1"/>
</dbReference>
<reference evidence="3" key="2">
    <citation type="submission" date="2016-11" db="EMBL/GenBank/DDBJ databases">
        <authorList>
            <person name="Jaros S."/>
            <person name="Januszkiewicz K."/>
            <person name="Wedrychowicz H."/>
        </authorList>
    </citation>
    <scope>NUCLEOTIDE SEQUENCE [LARGE SCALE GENOMIC DNA]</scope>
    <source>
        <strain evidence="3">DX253</strain>
    </source>
</reference>
<evidence type="ECO:0000313" key="5">
    <source>
        <dbReference type="Proteomes" id="UP000184203"/>
    </source>
</evidence>
<dbReference type="EMBL" id="AEMG01000016">
    <property type="protein sequence ID" value="EFW91195.1"/>
    <property type="molecule type" value="Genomic_DNA"/>
</dbReference>
<feature type="transmembrane region" description="Helical" evidence="1">
    <location>
        <begin position="21"/>
        <end position="45"/>
    </location>
</feature>
<reference evidence="2 4" key="1">
    <citation type="journal article" date="2014" name="ISME J.">
        <title>Trehalose/2-sulfotrehalose biosynthesis and glycine-betaine uptake are widely spread mechanisms for osmoadaptation in the Halobacteriales.</title>
        <authorList>
            <person name="Youssef N.H."/>
            <person name="Savage-Ashlock K.N."/>
            <person name="McCully A.L."/>
            <person name="Luedtke B."/>
            <person name="Shaw E.I."/>
            <person name="Hoff W.D."/>
            <person name="Elshahed M.S."/>
        </authorList>
    </citation>
    <scope>NUCLEOTIDE SEQUENCE [LARGE SCALE GENOMIC DNA]</scope>
    <source>
        <strain evidence="2 4">DX253</strain>
    </source>
</reference>
<dbReference type="STRING" id="797209.GCA_000376445_04436"/>
<feature type="transmembrane region" description="Helical" evidence="1">
    <location>
        <begin position="51"/>
        <end position="69"/>
    </location>
</feature>
<evidence type="ECO:0000256" key="1">
    <source>
        <dbReference type="SAM" id="Phobius"/>
    </source>
</evidence>
<keyword evidence="1" id="KW-1133">Transmembrane helix</keyword>